<protein>
    <submittedName>
        <fullName evidence="2">Uncharacterized protein</fullName>
    </submittedName>
</protein>
<evidence type="ECO:0000256" key="1">
    <source>
        <dbReference type="SAM" id="Phobius"/>
    </source>
</evidence>
<evidence type="ECO:0000313" key="2">
    <source>
        <dbReference type="EMBL" id="MBI1494671.1"/>
    </source>
</evidence>
<reference evidence="2" key="1">
    <citation type="submission" date="2020-10" db="EMBL/GenBank/DDBJ databases">
        <title>Paenihalocynthiibacter styelae gen. nov., sp. nov., isolated from stalked sea squirt Styela clava.</title>
        <authorList>
            <person name="Kim Y.-O."/>
            <person name="Yoon J.-H."/>
        </authorList>
    </citation>
    <scope>NUCLEOTIDE SEQUENCE</scope>
    <source>
        <strain evidence="2">MYP1-1</strain>
    </source>
</reference>
<dbReference type="RefSeq" id="WP_228849418.1">
    <property type="nucleotide sequence ID" value="NZ_JADCKQ010000010.1"/>
</dbReference>
<sequence>MSVSGYISIAVIGASIGLTWWRRKTLSRAVSGLPQEDRNLVADHPWYTPPPIDRCNDTLTVYRKLYNITRLPHYLLWALFITFNIAFVIWKTNS</sequence>
<evidence type="ECO:0000313" key="3">
    <source>
        <dbReference type="Proteomes" id="UP000640583"/>
    </source>
</evidence>
<keyword evidence="3" id="KW-1185">Reference proteome</keyword>
<feature type="transmembrane region" description="Helical" evidence="1">
    <location>
        <begin position="71"/>
        <end position="90"/>
    </location>
</feature>
<gene>
    <name evidence="2" type="ORF">H1D41_13580</name>
</gene>
<name>A0A8J7IPF8_9RHOB</name>
<keyword evidence="1" id="KW-0472">Membrane</keyword>
<dbReference type="AlphaFoldDB" id="A0A8J7IPF8"/>
<accession>A0A8J7IPF8</accession>
<keyword evidence="1" id="KW-1133">Transmembrane helix</keyword>
<comment type="caution">
    <text evidence="2">The sequence shown here is derived from an EMBL/GenBank/DDBJ whole genome shotgun (WGS) entry which is preliminary data.</text>
</comment>
<proteinExistence type="predicted"/>
<organism evidence="2 3">
    <name type="scientific">Halocynthiibacter styelae</name>
    <dbReference type="NCBI Taxonomy" id="2761955"/>
    <lineage>
        <taxon>Bacteria</taxon>
        <taxon>Pseudomonadati</taxon>
        <taxon>Pseudomonadota</taxon>
        <taxon>Alphaproteobacteria</taxon>
        <taxon>Rhodobacterales</taxon>
        <taxon>Paracoccaceae</taxon>
        <taxon>Halocynthiibacter</taxon>
    </lineage>
</organism>
<keyword evidence="1" id="KW-0812">Transmembrane</keyword>
<dbReference type="EMBL" id="JADCKQ010000010">
    <property type="protein sequence ID" value="MBI1494671.1"/>
    <property type="molecule type" value="Genomic_DNA"/>
</dbReference>
<dbReference type="Proteomes" id="UP000640583">
    <property type="component" value="Unassembled WGS sequence"/>
</dbReference>
<feature type="transmembrane region" description="Helical" evidence="1">
    <location>
        <begin position="6"/>
        <end position="21"/>
    </location>
</feature>